<dbReference type="PROSITE" id="PS51782">
    <property type="entry name" value="LYSM"/>
    <property type="match status" value="4"/>
</dbReference>
<dbReference type="SMART" id="SM00257">
    <property type="entry name" value="LysM"/>
    <property type="match status" value="4"/>
</dbReference>
<feature type="chain" id="PRO_5046122712" evidence="1">
    <location>
        <begin position="23"/>
        <end position="686"/>
    </location>
</feature>
<dbReference type="Proteomes" id="UP001589576">
    <property type="component" value="Unassembled WGS sequence"/>
</dbReference>
<reference evidence="3 4" key="1">
    <citation type="submission" date="2024-09" db="EMBL/GenBank/DDBJ databases">
        <authorList>
            <person name="Sun Q."/>
            <person name="Mori K."/>
        </authorList>
    </citation>
    <scope>NUCLEOTIDE SEQUENCE [LARGE SCALE GENOMIC DNA]</scope>
    <source>
        <strain evidence="3 4">CECT 8460</strain>
    </source>
</reference>
<proteinExistence type="predicted"/>
<dbReference type="EMBL" id="JBHMFB010000044">
    <property type="protein sequence ID" value="MFB9090491.1"/>
    <property type="molecule type" value="Genomic_DNA"/>
</dbReference>
<gene>
    <name evidence="3" type="ORF">ACFFUU_12815</name>
</gene>
<dbReference type="SUPFAM" id="SSF54106">
    <property type="entry name" value="LysM domain"/>
    <property type="match status" value="4"/>
</dbReference>
<evidence type="ECO:0000259" key="2">
    <source>
        <dbReference type="PROSITE" id="PS51782"/>
    </source>
</evidence>
<dbReference type="PANTHER" id="PTHR33734">
    <property type="entry name" value="LYSM DOMAIN-CONTAINING GPI-ANCHORED PROTEIN 2"/>
    <property type="match status" value="1"/>
</dbReference>
<dbReference type="InterPro" id="IPR018392">
    <property type="entry name" value="LysM"/>
</dbReference>
<feature type="domain" description="LysM" evidence="2">
    <location>
        <begin position="267"/>
        <end position="310"/>
    </location>
</feature>
<protein>
    <submittedName>
        <fullName evidence="3">LysM peptidoglycan-binding domain-containing protein</fullName>
    </submittedName>
</protein>
<accession>A0ABV5GIQ2</accession>
<dbReference type="CDD" id="cd00118">
    <property type="entry name" value="LysM"/>
    <property type="match status" value="4"/>
</dbReference>
<comment type="caution">
    <text evidence="3">The sequence shown here is derived from an EMBL/GenBank/DDBJ whole genome shotgun (WGS) entry which is preliminary data.</text>
</comment>
<organism evidence="3 4">
    <name type="scientific">Flavobacterium paronense</name>
    <dbReference type="NCBI Taxonomy" id="1392775"/>
    <lineage>
        <taxon>Bacteria</taxon>
        <taxon>Pseudomonadati</taxon>
        <taxon>Bacteroidota</taxon>
        <taxon>Flavobacteriia</taxon>
        <taxon>Flavobacteriales</taxon>
        <taxon>Flavobacteriaceae</taxon>
        <taxon>Flavobacterium</taxon>
    </lineage>
</organism>
<dbReference type="Gene3D" id="3.10.350.10">
    <property type="entry name" value="LysM domain"/>
    <property type="match status" value="4"/>
</dbReference>
<evidence type="ECO:0000256" key="1">
    <source>
        <dbReference type="SAM" id="SignalP"/>
    </source>
</evidence>
<dbReference type="InterPro" id="IPR028082">
    <property type="entry name" value="Peripla_BP_I"/>
</dbReference>
<dbReference type="Gene3D" id="3.40.50.2300">
    <property type="match status" value="1"/>
</dbReference>
<evidence type="ECO:0000313" key="3">
    <source>
        <dbReference type="EMBL" id="MFB9090491.1"/>
    </source>
</evidence>
<dbReference type="Pfam" id="PF01476">
    <property type="entry name" value="LysM"/>
    <property type="match status" value="4"/>
</dbReference>
<feature type="domain" description="LysM" evidence="2">
    <location>
        <begin position="28"/>
        <end position="71"/>
    </location>
</feature>
<feature type="domain" description="LysM" evidence="2">
    <location>
        <begin position="185"/>
        <end position="228"/>
    </location>
</feature>
<evidence type="ECO:0000313" key="4">
    <source>
        <dbReference type="Proteomes" id="UP001589576"/>
    </source>
</evidence>
<feature type="signal peptide" evidence="1">
    <location>
        <begin position="1"/>
        <end position="22"/>
    </location>
</feature>
<sequence>MKNRILFSIVLTVFSFVFTVAAKQEKYTKHTVSKGETINIIAQKYKVTPYDIYSLNPDSQNGIQLNSVLLIPATNSVVVLNSSQNDSQSKNPNTHLVQPKETLYSISKQYGVTIDAIKAANGDLLNNGLKIGQNIKIPSGNGQAVAAPKPAEPAKVAAPVVTKPVVKPTAKIETPKVETPKGETTYHIIEPKETKYGISKKYGMTIPELERLNPQIVSEFPIGFKLVVSGNAVNQTAVETTKPAADVVKPTVETAAPTASSTKKYLEEYVVKPKETIASIANDYGMSEQELISLNPELKRGIKLGMILRVPKGQRKEPVKKEQGNLLKTINTNARKQLALLLPFNISKIESDTVNSTQARLKKDKFLNLTLDFYSGALMAIDSAKVLGMNVDIKILDSQETKNSSNVAALVQQNNLQTMDAIVGPFYQSNVEKLAELIEPTKTPVISPLSKEVGKKYANLYQSMPSAEFLRSAIFDFIKAKNGNIIAVVDTKKGSVKQYIQEMQPNVRIAGLSEKGAFVADSLKVLFQKDKLNYVVLASESTGMILATTNAMLAAQKEYQVQLVILEQNDTFDFEEISLTRLTKLKLLYPSLSRPNETNEANQFDAKYKKLNKILPNQYAIRGFDVTFDTLLRLSQDKTFEETVQSSPSEQIENKFDYAQNTTYGYSNNGIYILYYDTDLTIKEAL</sequence>
<keyword evidence="1" id="KW-0732">Signal</keyword>
<name>A0ABV5GIQ2_9FLAO</name>
<dbReference type="RefSeq" id="WP_290284628.1">
    <property type="nucleotide sequence ID" value="NZ_JAUFQN010000019.1"/>
</dbReference>
<dbReference type="PANTHER" id="PTHR33734:SF22">
    <property type="entry name" value="MEMBRANE-BOUND LYTIC MUREIN TRANSGLYCOSYLASE D"/>
    <property type="match status" value="1"/>
</dbReference>
<feature type="domain" description="LysM" evidence="2">
    <location>
        <begin position="93"/>
        <end position="137"/>
    </location>
</feature>
<dbReference type="InterPro" id="IPR036779">
    <property type="entry name" value="LysM_dom_sf"/>
</dbReference>
<keyword evidence="4" id="KW-1185">Reference proteome</keyword>
<dbReference type="SUPFAM" id="SSF53822">
    <property type="entry name" value="Periplasmic binding protein-like I"/>
    <property type="match status" value="1"/>
</dbReference>